<evidence type="ECO:0000256" key="3">
    <source>
        <dbReference type="ARBA" id="ARBA00004496"/>
    </source>
</evidence>
<feature type="binding site" evidence="16">
    <location>
        <begin position="90"/>
        <end position="91"/>
    </location>
    <ligand>
        <name>beta-D-galactose</name>
        <dbReference type="ChEBI" id="CHEBI:27667"/>
    </ligand>
</feature>
<comment type="pathway">
    <text evidence="4">Carbohydrate metabolism; galactose metabolism.</text>
</comment>
<comment type="similarity">
    <text evidence="6 13">Belongs to the aldose epimerase family.</text>
</comment>
<keyword evidence="19" id="KW-1185">Reference proteome</keyword>
<dbReference type="Proteomes" id="UP000198287">
    <property type="component" value="Unassembled WGS sequence"/>
</dbReference>
<dbReference type="InterPro" id="IPR018052">
    <property type="entry name" value="Ald1_epimerase_CS"/>
</dbReference>
<dbReference type="InterPro" id="IPR008183">
    <property type="entry name" value="Aldose_1/G6P_1-epimerase"/>
</dbReference>
<feature type="binding site" evidence="16">
    <location>
        <begin position="187"/>
        <end position="189"/>
    </location>
    <ligand>
        <name>beta-D-galactose</name>
        <dbReference type="ChEBI" id="CHEBI:27667"/>
    </ligand>
</feature>
<keyword evidence="9" id="KW-0597">Phosphoprotein</keyword>
<dbReference type="AlphaFoldDB" id="A0A226DD55"/>
<keyword evidence="8" id="KW-0963">Cytoplasm</keyword>
<dbReference type="UniPathway" id="UPA00242"/>
<evidence type="ECO:0000256" key="11">
    <source>
        <dbReference type="ARBA" id="ARBA00023277"/>
    </source>
</evidence>
<reference evidence="18 19" key="1">
    <citation type="submission" date="2015-12" db="EMBL/GenBank/DDBJ databases">
        <title>The genome of Folsomia candida.</title>
        <authorList>
            <person name="Faddeeva A."/>
            <person name="Derks M.F."/>
            <person name="Anvar Y."/>
            <person name="Smit S."/>
            <person name="Van Straalen N."/>
            <person name="Roelofs D."/>
        </authorList>
    </citation>
    <scope>NUCLEOTIDE SEQUENCE [LARGE SCALE GENOMIC DNA]</scope>
    <source>
        <strain evidence="18 19">VU population</strain>
        <tissue evidence="18">Whole body</tissue>
    </source>
</reference>
<keyword evidence="11 13" id="KW-0119">Carbohydrate metabolism</keyword>
<comment type="subunit">
    <text evidence="7">Monomer.</text>
</comment>
<gene>
    <name evidence="18" type="ORF">Fcan01_22600</name>
</gene>
<dbReference type="CDD" id="cd09019">
    <property type="entry name" value="galactose_mutarotase_like"/>
    <property type="match status" value="1"/>
</dbReference>
<dbReference type="GO" id="GO:0033499">
    <property type="term" value="P:galactose catabolic process via UDP-galactose, Leloir pathway"/>
    <property type="evidence" value="ECO:0007669"/>
    <property type="project" value="TreeGrafter"/>
</dbReference>
<evidence type="ECO:0000313" key="18">
    <source>
        <dbReference type="EMBL" id="OXA42764.1"/>
    </source>
</evidence>
<comment type="subcellular location">
    <subcellularLocation>
        <location evidence="3">Cytoplasm</location>
    </subcellularLocation>
</comment>
<dbReference type="FunFam" id="2.70.98.10:FF:000003">
    <property type="entry name" value="Aldose 1-epimerase"/>
    <property type="match status" value="1"/>
</dbReference>
<keyword evidence="10 13" id="KW-0413">Isomerase</keyword>
<feature type="region of interest" description="Disordered" evidence="17">
    <location>
        <begin position="1"/>
        <end position="21"/>
    </location>
</feature>
<dbReference type="InterPro" id="IPR015443">
    <property type="entry name" value="Aldose_1-epimerase"/>
</dbReference>
<dbReference type="EC" id="5.1.3.3" evidence="13"/>
<name>A0A226DD55_FOLCA</name>
<comment type="pathway">
    <text evidence="5 13">Carbohydrate metabolism; hexose metabolism.</text>
</comment>
<dbReference type="GO" id="GO:0004034">
    <property type="term" value="F:aldose 1-epimerase activity"/>
    <property type="evidence" value="ECO:0007669"/>
    <property type="project" value="UniProtKB-EC"/>
</dbReference>
<proteinExistence type="inferred from homology"/>
<dbReference type="PANTHER" id="PTHR10091">
    <property type="entry name" value="ALDOSE-1-EPIMERASE"/>
    <property type="match status" value="1"/>
</dbReference>
<feature type="binding site" evidence="15">
    <location>
        <position position="258"/>
    </location>
    <ligand>
        <name>beta-D-galactose</name>
        <dbReference type="ChEBI" id="CHEBI:27667"/>
    </ligand>
</feature>
<dbReference type="InterPro" id="IPR047215">
    <property type="entry name" value="Galactose_mutarotase-like"/>
</dbReference>
<evidence type="ECO:0000256" key="5">
    <source>
        <dbReference type="ARBA" id="ARBA00005028"/>
    </source>
</evidence>
<dbReference type="GO" id="GO:0030246">
    <property type="term" value="F:carbohydrate binding"/>
    <property type="evidence" value="ECO:0007669"/>
    <property type="project" value="InterPro"/>
</dbReference>
<evidence type="ECO:0000256" key="1">
    <source>
        <dbReference type="ARBA" id="ARBA00001614"/>
    </source>
</evidence>
<evidence type="ECO:0000256" key="6">
    <source>
        <dbReference type="ARBA" id="ARBA00006206"/>
    </source>
</evidence>
<evidence type="ECO:0000256" key="2">
    <source>
        <dbReference type="ARBA" id="ARBA00001712"/>
    </source>
</evidence>
<evidence type="ECO:0000256" key="7">
    <source>
        <dbReference type="ARBA" id="ARBA00011245"/>
    </source>
</evidence>
<evidence type="ECO:0000313" key="19">
    <source>
        <dbReference type="Proteomes" id="UP000198287"/>
    </source>
</evidence>
<dbReference type="NCBIfam" id="NF008277">
    <property type="entry name" value="PRK11055.1"/>
    <property type="match status" value="1"/>
</dbReference>
<evidence type="ECO:0000256" key="17">
    <source>
        <dbReference type="SAM" id="MobiDB-lite"/>
    </source>
</evidence>
<accession>A0A226DD55</accession>
<dbReference type="UniPathway" id="UPA00214"/>
<evidence type="ECO:0000256" key="15">
    <source>
        <dbReference type="PIRSR" id="PIRSR005096-2"/>
    </source>
</evidence>
<dbReference type="OrthoDB" id="274691at2759"/>
<dbReference type="SUPFAM" id="SSF74650">
    <property type="entry name" value="Galactose mutarotase-like"/>
    <property type="match status" value="1"/>
</dbReference>
<dbReference type="GO" id="GO:0005737">
    <property type="term" value="C:cytoplasm"/>
    <property type="evidence" value="ECO:0007669"/>
    <property type="project" value="UniProtKB-SubCell"/>
</dbReference>
<dbReference type="STRING" id="158441.A0A226DD55"/>
<organism evidence="18 19">
    <name type="scientific">Folsomia candida</name>
    <name type="common">Springtail</name>
    <dbReference type="NCBI Taxonomy" id="158441"/>
    <lineage>
        <taxon>Eukaryota</taxon>
        <taxon>Metazoa</taxon>
        <taxon>Ecdysozoa</taxon>
        <taxon>Arthropoda</taxon>
        <taxon>Hexapoda</taxon>
        <taxon>Collembola</taxon>
        <taxon>Entomobryomorpha</taxon>
        <taxon>Isotomoidea</taxon>
        <taxon>Isotomidae</taxon>
        <taxon>Proisotominae</taxon>
        <taxon>Folsomia</taxon>
    </lineage>
</organism>
<evidence type="ECO:0000256" key="9">
    <source>
        <dbReference type="ARBA" id="ARBA00022553"/>
    </source>
</evidence>
<comment type="catalytic activity">
    <reaction evidence="1 13">
        <text>alpha-D-glucose = beta-D-glucose</text>
        <dbReference type="Rhea" id="RHEA:10264"/>
        <dbReference type="ChEBI" id="CHEBI:15903"/>
        <dbReference type="ChEBI" id="CHEBI:17925"/>
        <dbReference type="EC" id="5.1.3.3"/>
    </reaction>
</comment>
<comment type="function">
    <text evidence="12">Mutarotase that catalyzes the interconversion of beta-D-galactose and alpha-D-galactose during galactose metabolism. Beta-D-galactose is metabolized in the liver into glucose 1-phosphate, the primary metabolic fuel, by the action of four enzymes that constitute the Leloir pathway: GALM, GALK1 (galactokinase), GALT (galactose-1-phosphate uridylyltransferase) and GALE (UDP-galactose-4'-epimerase). Involved in the maintenance of the equilibrium between the beta- and alpha-anomers of galactose, therefore ensuring a sufficient supply of the alpha-anomer for GALK1. Also active on D-glucose although shows a preference for galactose over glucose.</text>
</comment>
<dbReference type="PROSITE" id="PS00545">
    <property type="entry name" value="ALDOSE_1_EPIMERASE"/>
    <property type="match status" value="1"/>
</dbReference>
<dbReference type="GO" id="GO:0006006">
    <property type="term" value="P:glucose metabolic process"/>
    <property type="evidence" value="ECO:0007669"/>
    <property type="project" value="TreeGrafter"/>
</dbReference>
<evidence type="ECO:0000256" key="16">
    <source>
        <dbReference type="PIRSR" id="PIRSR005096-3"/>
    </source>
</evidence>
<comment type="catalytic activity">
    <reaction evidence="2">
        <text>alpha-D-galactose = beta-D-galactose</text>
        <dbReference type="Rhea" id="RHEA:28675"/>
        <dbReference type="ChEBI" id="CHEBI:27667"/>
        <dbReference type="ChEBI" id="CHEBI:28061"/>
        <dbReference type="EC" id="5.1.3.3"/>
    </reaction>
    <physiologicalReaction direction="right-to-left" evidence="2">
        <dbReference type="Rhea" id="RHEA:28677"/>
    </physiologicalReaction>
</comment>
<evidence type="ECO:0000256" key="13">
    <source>
        <dbReference type="PIRNR" id="PIRNR005096"/>
    </source>
</evidence>
<evidence type="ECO:0000256" key="14">
    <source>
        <dbReference type="PIRSR" id="PIRSR005096-1"/>
    </source>
</evidence>
<dbReference type="PANTHER" id="PTHR10091:SF0">
    <property type="entry name" value="GALACTOSE MUTAROTASE"/>
    <property type="match status" value="1"/>
</dbReference>
<feature type="active site" description="Proton acceptor" evidence="14">
    <location>
        <position position="331"/>
    </location>
</feature>
<protein>
    <recommendedName>
        <fullName evidence="13">Aldose 1-epimerase</fullName>
        <ecNumber evidence="13">5.1.3.3</ecNumber>
    </recommendedName>
</protein>
<dbReference type="Pfam" id="PF01263">
    <property type="entry name" value="Aldose_epim"/>
    <property type="match status" value="1"/>
</dbReference>
<evidence type="ECO:0000256" key="8">
    <source>
        <dbReference type="ARBA" id="ARBA00022490"/>
    </source>
</evidence>
<dbReference type="PIRSF" id="PIRSF005096">
    <property type="entry name" value="GALM"/>
    <property type="match status" value="1"/>
</dbReference>
<evidence type="ECO:0000256" key="4">
    <source>
        <dbReference type="ARBA" id="ARBA00004947"/>
    </source>
</evidence>
<evidence type="ECO:0000256" key="12">
    <source>
        <dbReference type="ARBA" id="ARBA00045743"/>
    </source>
</evidence>
<dbReference type="EMBL" id="LNIX01000025">
    <property type="protein sequence ID" value="OXA42764.1"/>
    <property type="molecule type" value="Genomic_DNA"/>
</dbReference>
<dbReference type="InterPro" id="IPR011013">
    <property type="entry name" value="Gal_mutarotase_sf_dom"/>
</dbReference>
<dbReference type="InterPro" id="IPR014718">
    <property type="entry name" value="GH-type_carb-bd"/>
</dbReference>
<evidence type="ECO:0000256" key="10">
    <source>
        <dbReference type="ARBA" id="ARBA00023235"/>
    </source>
</evidence>
<dbReference type="Gene3D" id="2.70.98.10">
    <property type="match status" value="1"/>
</dbReference>
<dbReference type="OMA" id="IYHHISR"/>
<sequence length="370" mass="40270">MVGGGKIRVTEDSFGQVPTPQGSLPVKRFTLSNGTGGEVQVINYGATITSIKVPDRDGQLGDVVMGFDNIQGYLDVSNRYLGATIGRFGNRIKEGKFTLEDGKSYNLTINNGPNHLHGGHQGFDKRMWEARVDDDAVVMSYVSQDGEEGYPGHLLVNVRFEWTRCHELIISYQATTTKPTPINLTNHSYFNLAGHGAGPGLEGHFVQLNADSYTPVDANLIPTGEIKSVEGTMYDLQKPGQSLAALLKKFPPGPNGYDNNFCVNRDSKKTGIQLVASVEESGSGRGLTIHSDQPGIQFYTANFLPDEAAQEAGLVGKGGAVYWKHGAMCMETQNYPDAINHPNFPNGVLLPGEVYNHRAHFKFFTTVKST</sequence>
<feature type="active site" description="Proton donor" evidence="14">
    <location>
        <position position="187"/>
    </location>
</feature>
<comment type="caution">
    <text evidence="18">The sequence shown here is derived from an EMBL/GenBank/DDBJ whole genome shotgun (WGS) entry which is preliminary data.</text>
</comment>